<evidence type="ECO:0000313" key="1">
    <source>
        <dbReference type="EMBL" id="KAH7665718.1"/>
    </source>
</evidence>
<sequence>MAHEKSVELLDFWVSPFGQRVRIALAEKGVNYAYMEEDLPNNKSELLLKSNLVYKQIPVLLHGGKPISQSLIIVQYIDEVYDCGSKLWKLKGEEQAVAKEEYIEILKLMEGELGEKKFFGGDTFGFVDIALVPFVAWFYTYETCSKYSIREKCPKIVAWANRCMERESVSKTLCDPKKIYEFVLNFEERFGVK</sequence>
<protein>
    <submittedName>
        <fullName evidence="1">Glutathione transferase protein</fullName>
        <ecNumber evidence="1">2.5.1.18</ecNumber>
    </submittedName>
</protein>
<keyword evidence="1" id="KW-0808">Transferase</keyword>
<dbReference type="EMBL" id="CM037023">
    <property type="protein sequence ID" value="KAH7665718.1"/>
    <property type="molecule type" value="Genomic_DNA"/>
</dbReference>
<keyword evidence="2" id="KW-1185">Reference proteome</keyword>
<organism evidence="1 2">
    <name type="scientific">Dioscorea alata</name>
    <name type="common">Purple yam</name>
    <dbReference type="NCBI Taxonomy" id="55571"/>
    <lineage>
        <taxon>Eukaryota</taxon>
        <taxon>Viridiplantae</taxon>
        <taxon>Streptophyta</taxon>
        <taxon>Embryophyta</taxon>
        <taxon>Tracheophyta</taxon>
        <taxon>Spermatophyta</taxon>
        <taxon>Magnoliopsida</taxon>
        <taxon>Liliopsida</taxon>
        <taxon>Dioscoreales</taxon>
        <taxon>Dioscoreaceae</taxon>
        <taxon>Dioscorea</taxon>
    </lineage>
</organism>
<dbReference type="Proteomes" id="UP000827976">
    <property type="component" value="Chromosome 13"/>
</dbReference>
<gene>
    <name evidence="1" type="ORF">IHE45_13G051200</name>
</gene>
<reference evidence="2" key="1">
    <citation type="journal article" date="2022" name="Nat. Commun.">
        <title>Chromosome evolution and the genetic basis of agronomically important traits in greater yam.</title>
        <authorList>
            <person name="Bredeson J.V."/>
            <person name="Lyons J.B."/>
            <person name="Oniyinde I.O."/>
            <person name="Okereke N.R."/>
            <person name="Kolade O."/>
            <person name="Nnabue I."/>
            <person name="Nwadili C.O."/>
            <person name="Hribova E."/>
            <person name="Parker M."/>
            <person name="Nwogha J."/>
            <person name="Shu S."/>
            <person name="Carlson J."/>
            <person name="Kariba R."/>
            <person name="Muthemba S."/>
            <person name="Knop K."/>
            <person name="Barton G.J."/>
            <person name="Sherwood A.V."/>
            <person name="Lopez-Montes A."/>
            <person name="Asiedu R."/>
            <person name="Jamnadass R."/>
            <person name="Muchugi A."/>
            <person name="Goodstein D."/>
            <person name="Egesi C.N."/>
            <person name="Featherston J."/>
            <person name="Asfaw A."/>
            <person name="Simpson G.G."/>
            <person name="Dolezel J."/>
            <person name="Hendre P.S."/>
            <person name="Van Deynze A."/>
            <person name="Kumar P.L."/>
            <person name="Obidiegwu J.E."/>
            <person name="Bhattacharjee R."/>
            <person name="Rokhsar D.S."/>
        </authorList>
    </citation>
    <scope>NUCLEOTIDE SEQUENCE [LARGE SCALE GENOMIC DNA]</scope>
    <source>
        <strain evidence="2">cv. TDa95/00328</strain>
    </source>
</reference>
<comment type="caution">
    <text evidence="1">The sequence shown here is derived from an EMBL/GenBank/DDBJ whole genome shotgun (WGS) entry which is preliminary data.</text>
</comment>
<accession>A0ACB7UY41</accession>
<evidence type="ECO:0000313" key="2">
    <source>
        <dbReference type="Proteomes" id="UP000827976"/>
    </source>
</evidence>
<proteinExistence type="predicted"/>
<dbReference type="EC" id="2.5.1.18" evidence="1"/>
<name>A0ACB7UY41_DIOAL</name>